<keyword evidence="2" id="KW-1185">Reference proteome</keyword>
<evidence type="ECO:0000313" key="2">
    <source>
        <dbReference type="Proteomes" id="UP001066276"/>
    </source>
</evidence>
<dbReference type="Proteomes" id="UP001066276">
    <property type="component" value="Chromosome 5"/>
</dbReference>
<accession>A0AAV7RH99</accession>
<gene>
    <name evidence="1" type="ORF">NDU88_003949</name>
</gene>
<comment type="caution">
    <text evidence="1">The sequence shown here is derived from an EMBL/GenBank/DDBJ whole genome shotgun (WGS) entry which is preliminary data.</text>
</comment>
<dbReference type="AlphaFoldDB" id="A0AAV7RH99"/>
<name>A0AAV7RH99_PLEWA</name>
<organism evidence="1 2">
    <name type="scientific">Pleurodeles waltl</name>
    <name type="common">Iberian ribbed newt</name>
    <dbReference type="NCBI Taxonomy" id="8319"/>
    <lineage>
        <taxon>Eukaryota</taxon>
        <taxon>Metazoa</taxon>
        <taxon>Chordata</taxon>
        <taxon>Craniata</taxon>
        <taxon>Vertebrata</taxon>
        <taxon>Euteleostomi</taxon>
        <taxon>Amphibia</taxon>
        <taxon>Batrachia</taxon>
        <taxon>Caudata</taxon>
        <taxon>Salamandroidea</taxon>
        <taxon>Salamandridae</taxon>
        <taxon>Pleurodelinae</taxon>
        <taxon>Pleurodeles</taxon>
    </lineage>
</organism>
<evidence type="ECO:0000313" key="1">
    <source>
        <dbReference type="EMBL" id="KAJ1151162.1"/>
    </source>
</evidence>
<proteinExistence type="predicted"/>
<dbReference type="EMBL" id="JANPWB010000009">
    <property type="protein sequence ID" value="KAJ1151162.1"/>
    <property type="molecule type" value="Genomic_DNA"/>
</dbReference>
<reference evidence="1" key="1">
    <citation type="journal article" date="2022" name="bioRxiv">
        <title>Sequencing and chromosome-scale assembly of the giantPleurodeles waltlgenome.</title>
        <authorList>
            <person name="Brown T."/>
            <person name="Elewa A."/>
            <person name="Iarovenko S."/>
            <person name="Subramanian E."/>
            <person name="Araus A.J."/>
            <person name="Petzold A."/>
            <person name="Susuki M."/>
            <person name="Suzuki K.-i.T."/>
            <person name="Hayashi T."/>
            <person name="Toyoda A."/>
            <person name="Oliveira C."/>
            <person name="Osipova E."/>
            <person name="Leigh N.D."/>
            <person name="Simon A."/>
            <person name="Yun M.H."/>
        </authorList>
    </citation>
    <scope>NUCLEOTIDE SEQUENCE</scope>
    <source>
        <strain evidence="1">20211129_DDA</strain>
        <tissue evidence="1">Liver</tissue>
    </source>
</reference>
<sequence length="118" mass="13605">MRPELLGDPEYKGEVLNGYFNVNWSTIRTRGIKSEDLNVVRRGENLGKSYGIRKKLERELMQQAGVLAALQCQVASSDVSEADCCEAHTRIEAIRNRLDSYVHRDFRQRLYREGDCLK</sequence>
<protein>
    <submittedName>
        <fullName evidence="1">Uncharacterized protein</fullName>
    </submittedName>
</protein>